<dbReference type="RefSeq" id="WP_115931162.1">
    <property type="nucleotide sequence ID" value="NZ_QREH01000001.1"/>
</dbReference>
<protein>
    <submittedName>
        <fullName evidence="2">Uncharacterized protein</fullName>
    </submittedName>
</protein>
<dbReference type="AlphaFoldDB" id="A0A3D9L9C3"/>
<organism evidence="2 3">
    <name type="scientific">Citricoccus muralis</name>
    <dbReference type="NCBI Taxonomy" id="169134"/>
    <lineage>
        <taxon>Bacteria</taxon>
        <taxon>Bacillati</taxon>
        <taxon>Actinomycetota</taxon>
        <taxon>Actinomycetes</taxon>
        <taxon>Micrococcales</taxon>
        <taxon>Micrococcaceae</taxon>
        <taxon>Citricoccus</taxon>
    </lineage>
</organism>
<keyword evidence="1" id="KW-0472">Membrane</keyword>
<dbReference type="EMBL" id="QREH01000001">
    <property type="protein sequence ID" value="REE02958.1"/>
    <property type="molecule type" value="Genomic_DNA"/>
</dbReference>
<keyword evidence="1" id="KW-0812">Transmembrane</keyword>
<feature type="transmembrane region" description="Helical" evidence="1">
    <location>
        <begin position="86"/>
        <end position="109"/>
    </location>
</feature>
<evidence type="ECO:0000313" key="2">
    <source>
        <dbReference type="EMBL" id="REE02958.1"/>
    </source>
</evidence>
<accession>A0A3D9L9C3</accession>
<keyword evidence="3" id="KW-1185">Reference proteome</keyword>
<dbReference type="Proteomes" id="UP000256727">
    <property type="component" value="Unassembled WGS sequence"/>
</dbReference>
<keyword evidence="1" id="KW-1133">Transmembrane helix</keyword>
<name>A0A3D9L9C3_9MICC</name>
<reference evidence="2 3" key="1">
    <citation type="submission" date="2018-07" db="EMBL/GenBank/DDBJ databases">
        <title>Sequencing the genomes of 1000 actinobacteria strains.</title>
        <authorList>
            <person name="Klenk H.-P."/>
        </authorList>
    </citation>
    <scope>NUCLEOTIDE SEQUENCE [LARGE SCALE GENOMIC DNA]</scope>
    <source>
        <strain evidence="2 3">DSM 14442</strain>
    </source>
</reference>
<comment type="caution">
    <text evidence="2">The sequence shown here is derived from an EMBL/GenBank/DDBJ whole genome shotgun (WGS) entry which is preliminary data.</text>
</comment>
<sequence length="136" mass="14325">MVGDGAFAALDRNAARPYLRPETVSAERASRRETARGTTLIVIAAVLLTLAGAWRLIASAGSGAYLTITGQNGDAPYDASWRFAEFAVAAGWFAPLLEVTAFTFLLVVASTGLRRKLAPREASPNTAAQTISEAVL</sequence>
<dbReference type="OrthoDB" id="5067075at2"/>
<proteinExistence type="predicted"/>
<evidence type="ECO:0000256" key="1">
    <source>
        <dbReference type="SAM" id="Phobius"/>
    </source>
</evidence>
<feature type="transmembrane region" description="Helical" evidence="1">
    <location>
        <begin position="38"/>
        <end position="57"/>
    </location>
</feature>
<evidence type="ECO:0000313" key="3">
    <source>
        <dbReference type="Proteomes" id="UP000256727"/>
    </source>
</evidence>
<gene>
    <name evidence="2" type="ORF">C8E99_0752</name>
</gene>